<dbReference type="EMBL" id="KZ819905">
    <property type="protein sequence ID" value="PWN50707.1"/>
    <property type="molecule type" value="Genomic_DNA"/>
</dbReference>
<gene>
    <name evidence="1" type="ORF">IE53DRAFT_343626</name>
</gene>
<dbReference type="Proteomes" id="UP000245626">
    <property type="component" value="Unassembled WGS sequence"/>
</dbReference>
<accession>A0ACD0NY64</accession>
<reference evidence="1 2" key="1">
    <citation type="journal article" date="2018" name="Mol. Biol. Evol.">
        <title>Broad Genomic Sampling Reveals a Smut Pathogenic Ancestry of the Fungal Clade Ustilaginomycotina.</title>
        <authorList>
            <person name="Kijpornyongpan T."/>
            <person name="Mondo S.J."/>
            <person name="Barry K."/>
            <person name="Sandor L."/>
            <person name="Lee J."/>
            <person name="Lipzen A."/>
            <person name="Pangilinan J."/>
            <person name="LaButti K."/>
            <person name="Hainaut M."/>
            <person name="Henrissat B."/>
            <person name="Grigoriev I.V."/>
            <person name="Spatafora J.W."/>
            <person name="Aime M.C."/>
        </authorList>
    </citation>
    <scope>NUCLEOTIDE SEQUENCE [LARGE SCALE GENOMIC DNA]</scope>
    <source>
        <strain evidence="1 2">SA 807</strain>
    </source>
</reference>
<evidence type="ECO:0000313" key="1">
    <source>
        <dbReference type="EMBL" id="PWN50707.1"/>
    </source>
</evidence>
<sequence>MLKTALRQRSKGAAPSSSTSNRSTTLKLRSSLLPNSLASQAATIARPLSLSSIVNNSPSSSSKPGPSATLARSAGLVASRVPWTIRSSPSAPRFYATVSQATTTSSSQKPLPDKILIANRGEIACRVMRTCKKLGIKTVAVFSEADRNAMHVKQADEAYCIGPAPSSDSYLRMDKIVAVAKSTGAKMIHPGYGFLSENASFAELLKREGIEFIGPPASAIESMGSKSASKEIMIQAGVPCVPGYHGKDQSVEKLKQEANKAGYPILIKAVKGGGGKGMKVVRNESEFEDQLESARREAQKSFGDTDVLIEKYLERPRHVEVQVFCDKHGGAVYVWERDCSVQRRHQKIIEEAPAPGLPESLRRELGEKAVAAAKAVNYVGAGTVEFILDAETLEFFFMEMNTRLQVEHPVSEMISGQDLVEWQLEVASGNPLPLSQEEMPLVGHAFEARIYAENTRANFLPDVGTLRHVKLPSLSENVRVDTGFDSGDEISVHYDPMIAKLIVKGRDRQEALRVLTKALDEYEVVGPATNIEFLKNLANHHAFIEAKVETGFIPKYGDELQPPIPRPSVNSLAQAALFIALRDVETEKQASSDLKPSAWQSASLSSFRVSSSQPIGRKIQFVAKSSGKGAKDASTASDKSELTSDGQGVVTDGLKTSTSEGDGVEAKSRLTTSVIGRKPDLSSSSRTNETLDLFLEGRQVRLELASPEWLAEVLGKRDQVEGSLIAPMPSKVVDVRVKQGDRVEEGQVLVVLEAMKTEHSLRSPKSGVVKSLNSKCSKGEMVPEGLELVVFED</sequence>
<evidence type="ECO:0000313" key="2">
    <source>
        <dbReference type="Proteomes" id="UP000245626"/>
    </source>
</evidence>
<organism evidence="1 2">
    <name type="scientific">Violaceomyces palustris</name>
    <dbReference type="NCBI Taxonomy" id="1673888"/>
    <lineage>
        <taxon>Eukaryota</taxon>
        <taxon>Fungi</taxon>
        <taxon>Dikarya</taxon>
        <taxon>Basidiomycota</taxon>
        <taxon>Ustilaginomycotina</taxon>
        <taxon>Ustilaginomycetes</taxon>
        <taxon>Violaceomycetales</taxon>
        <taxon>Violaceomycetaceae</taxon>
        <taxon>Violaceomyces</taxon>
    </lineage>
</organism>
<name>A0ACD0NY64_9BASI</name>
<protein>
    <submittedName>
        <fullName evidence="1">Uncharacterized protein</fullName>
    </submittedName>
</protein>
<keyword evidence="2" id="KW-1185">Reference proteome</keyword>
<proteinExistence type="predicted"/>